<name>A0A917DU50_9BACL</name>
<keyword evidence="3" id="KW-0411">Iron-sulfur</keyword>
<dbReference type="EMBL" id="BMHP01000002">
    <property type="protein sequence ID" value="GGD70652.1"/>
    <property type="molecule type" value="Genomic_DNA"/>
</dbReference>
<protein>
    <recommendedName>
        <fullName evidence="4">Radical SAM core domain-containing protein</fullName>
    </recommendedName>
</protein>
<dbReference type="InterPro" id="IPR058240">
    <property type="entry name" value="rSAM_sf"/>
</dbReference>
<dbReference type="CDD" id="cd01335">
    <property type="entry name" value="Radical_SAM"/>
    <property type="match status" value="1"/>
</dbReference>
<evidence type="ECO:0000313" key="5">
    <source>
        <dbReference type="EMBL" id="GGD70652.1"/>
    </source>
</evidence>
<reference evidence="5" key="2">
    <citation type="submission" date="2020-09" db="EMBL/GenBank/DDBJ databases">
        <authorList>
            <person name="Sun Q."/>
            <person name="Zhou Y."/>
        </authorList>
    </citation>
    <scope>NUCLEOTIDE SEQUENCE</scope>
    <source>
        <strain evidence="5">CGMCC 1.15178</strain>
    </source>
</reference>
<dbReference type="AlphaFoldDB" id="A0A917DU50"/>
<sequence>MTPAEPRKRVPRLLNPASGYLTGYTYTLNPYTGCSFGCSYCYVRRMPIAMFRNEEWGEWVDPKSFDGEDFRKEWGKALKKGPVTVFMSSATDPYQPAEYAAERTRAVLEVMAEQPPAFVLVQTRSPLVVRDMELLARLGSRVRVSMTIETDLEDIRKQLTPKAPPLASRWRAIRELREYGIPVQAAVSPLLPCSEHFTAKLAEAVERVVVDDFFRGDGSKGKRSAQLGMREQYRNLGLEELYDEQTADRFTGELSMLMKPGTVYFGHEGFMP</sequence>
<reference evidence="5" key="1">
    <citation type="journal article" date="2014" name="Int. J. Syst. Evol. Microbiol.">
        <title>Complete genome sequence of Corynebacterium casei LMG S-19264T (=DSM 44701T), isolated from a smear-ripened cheese.</title>
        <authorList>
            <consortium name="US DOE Joint Genome Institute (JGI-PGF)"/>
            <person name="Walter F."/>
            <person name="Albersmeier A."/>
            <person name="Kalinowski J."/>
            <person name="Ruckert C."/>
        </authorList>
    </citation>
    <scope>NUCLEOTIDE SEQUENCE</scope>
    <source>
        <strain evidence="5">CGMCC 1.15178</strain>
    </source>
</reference>
<gene>
    <name evidence="5" type="ORF">GCM10010911_30660</name>
</gene>
<keyword evidence="2" id="KW-0408">Iron</keyword>
<feature type="domain" description="Radical SAM core" evidence="4">
    <location>
        <begin position="20"/>
        <end position="253"/>
    </location>
</feature>
<dbReference type="GO" id="GO:0046872">
    <property type="term" value="F:metal ion binding"/>
    <property type="evidence" value="ECO:0007669"/>
    <property type="project" value="UniProtKB-KW"/>
</dbReference>
<dbReference type="GO" id="GO:0051536">
    <property type="term" value="F:iron-sulfur cluster binding"/>
    <property type="evidence" value="ECO:0007669"/>
    <property type="project" value="UniProtKB-KW"/>
</dbReference>
<evidence type="ECO:0000313" key="6">
    <source>
        <dbReference type="Proteomes" id="UP000612456"/>
    </source>
</evidence>
<dbReference type="InterPro" id="IPR007197">
    <property type="entry name" value="rSAM"/>
</dbReference>
<dbReference type="SUPFAM" id="SSF102114">
    <property type="entry name" value="Radical SAM enzymes"/>
    <property type="match status" value="1"/>
</dbReference>
<dbReference type="PANTHER" id="PTHR43432:SF3">
    <property type="entry name" value="SLR0285 PROTEIN"/>
    <property type="match status" value="1"/>
</dbReference>
<dbReference type="GO" id="GO:0003824">
    <property type="term" value="F:catalytic activity"/>
    <property type="evidence" value="ECO:0007669"/>
    <property type="project" value="InterPro"/>
</dbReference>
<dbReference type="PROSITE" id="PS51918">
    <property type="entry name" value="RADICAL_SAM"/>
    <property type="match status" value="1"/>
</dbReference>
<accession>A0A917DU50</accession>
<dbReference type="SFLD" id="SFLDS00029">
    <property type="entry name" value="Radical_SAM"/>
    <property type="match status" value="1"/>
</dbReference>
<keyword evidence="6" id="KW-1185">Reference proteome</keyword>
<evidence type="ECO:0000259" key="4">
    <source>
        <dbReference type="PROSITE" id="PS51918"/>
    </source>
</evidence>
<proteinExistence type="predicted"/>
<dbReference type="SFLD" id="SFLDG01084">
    <property type="entry name" value="Uncharacterised_Radical_SAM_Su"/>
    <property type="match status" value="1"/>
</dbReference>
<dbReference type="Pfam" id="PF04055">
    <property type="entry name" value="Radical_SAM"/>
    <property type="match status" value="1"/>
</dbReference>
<dbReference type="Gene3D" id="3.80.30.30">
    <property type="match status" value="1"/>
</dbReference>
<organism evidence="5 6">
    <name type="scientific">Paenibacillus nasutitermitis</name>
    <dbReference type="NCBI Taxonomy" id="1652958"/>
    <lineage>
        <taxon>Bacteria</taxon>
        <taxon>Bacillati</taxon>
        <taxon>Bacillota</taxon>
        <taxon>Bacilli</taxon>
        <taxon>Bacillales</taxon>
        <taxon>Paenibacillaceae</taxon>
        <taxon>Paenibacillus</taxon>
    </lineage>
</organism>
<comment type="caution">
    <text evidence="5">The sequence shown here is derived from an EMBL/GenBank/DDBJ whole genome shotgun (WGS) entry which is preliminary data.</text>
</comment>
<evidence type="ECO:0000256" key="2">
    <source>
        <dbReference type="ARBA" id="ARBA00023004"/>
    </source>
</evidence>
<evidence type="ECO:0000256" key="3">
    <source>
        <dbReference type="ARBA" id="ARBA00023014"/>
    </source>
</evidence>
<dbReference type="Proteomes" id="UP000612456">
    <property type="component" value="Unassembled WGS sequence"/>
</dbReference>
<evidence type="ECO:0000256" key="1">
    <source>
        <dbReference type="ARBA" id="ARBA00022723"/>
    </source>
</evidence>
<dbReference type="InterPro" id="IPR040086">
    <property type="entry name" value="MJ0683-like"/>
</dbReference>
<dbReference type="PANTHER" id="PTHR43432">
    <property type="entry name" value="SLR0285 PROTEIN"/>
    <property type="match status" value="1"/>
</dbReference>
<keyword evidence="1" id="KW-0479">Metal-binding</keyword>